<dbReference type="EMBL" id="NZEX01000082">
    <property type="protein sequence ID" value="MAH63211.1"/>
    <property type="molecule type" value="Genomic_DNA"/>
</dbReference>
<dbReference type="InterPro" id="IPR013785">
    <property type="entry name" value="Aldolase_TIM"/>
</dbReference>
<dbReference type="GO" id="GO:0000049">
    <property type="term" value="F:tRNA binding"/>
    <property type="evidence" value="ECO:0007669"/>
    <property type="project" value="UniProtKB-KW"/>
</dbReference>
<evidence type="ECO:0000256" key="6">
    <source>
        <dbReference type="ARBA" id="ARBA00022694"/>
    </source>
</evidence>
<evidence type="ECO:0000256" key="9">
    <source>
        <dbReference type="ARBA" id="ARBA00023002"/>
    </source>
</evidence>
<dbReference type="InterPro" id="IPR024036">
    <property type="entry name" value="tRNA-dHydroUridine_Synthase_C"/>
</dbReference>
<dbReference type="InterPro" id="IPR001269">
    <property type="entry name" value="DUS_fam"/>
</dbReference>
<accession>A0A2D6YJ45</accession>
<keyword evidence="5 12" id="KW-0288">FMN</keyword>
<proteinExistence type="inferred from homology"/>
<dbReference type="InterPro" id="IPR018517">
    <property type="entry name" value="tRNA_hU_synthase_CS"/>
</dbReference>
<evidence type="ECO:0000256" key="13">
    <source>
        <dbReference type="PIRSR" id="PIRSR006621-1"/>
    </source>
</evidence>
<evidence type="ECO:0000256" key="3">
    <source>
        <dbReference type="ARBA" id="ARBA00022555"/>
    </source>
</evidence>
<evidence type="ECO:0000256" key="4">
    <source>
        <dbReference type="ARBA" id="ARBA00022630"/>
    </source>
</evidence>
<dbReference type="AlphaFoldDB" id="A0A2D6YJ45"/>
<dbReference type="InterPro" id="IPR035587">
    <property type="entry name" value="DUS-like_FMN-bd"/>
</dbReference>
<comment type="catalytic activity">
    <reaction evidence="11">
        <text>a 5,6-dihydrouridine in tRNA + NAD(+) = a uridine in tRNA + NADH + H(+)</text>
        <dbReference type="Rhea" id="RHEA:54452"/>
        <dbReference type="Rhea" id="RHEA-COMP:13339"/>
        <dbReference type="Rhea" id="RHEA-COMP:13887"/>
        <dbReference type="ChEBI" id="CHEBI:15378"/>
        <dbReference type="ChEBI" id="CHEBI:57540"/>
        <dbReference type="ChEBI" id="CHEBI:57945"/>
        <dbReference type="ChEBI" id="CHEBI:65315"/>
        <dbReference type="ChEBI" id="CHEBI:74443"/>
    </reaction>
</comment>
<evidence type="ECO:0000256" key="2">
    <source>
        <dbReference type="ARBA" id="ARBA00002790"/>
    </source>
</evidence>
<keyword evidence="6 12" id="KW-0819">tRNA processing</keyword>
<keyword evidence="4 12" id="KW-0285">Flavoprotein</keyword>
<feature type="binding site" evidence="14">
    <location>
        <begin position="220"/>
        <end position="221"/>
    </location>
    <ligand>
        <name>FMN</name>
        <dbReference type="ChEBI" id="CHEBI:58210"/>
    </ligand>
</feature>
<evidence type="ECO:0000256" key="5">
    <source>
        <dbReference type="ARBA" id="ARBA00022643"/>
    </source>
</evidence>
<dbReference type="PANTHER" id="PTHR45846:SF1">
    <property type="entry name" value="TRNA-DIHYDROURIDINE(47) SYNTHASE [NAD(P)(+)]-LIKE"/>
    <property type="match status" value="1"/>
</dbReference>
<evidence type="ECO:0000256" key="8">
    <source>
        <dbReference type="ARBA" id="ARBA00022884"/>
    </source>
</evidence>
<dbReference type="SUPFAM" id="SSF51395">
    <property type="entry name" value="FMN-linked oxidoreductases"/>
    <property type="match status" value="1"/>
</dbReference>
<comment type="cofactor">
    <cofactor evidence="1 12 14">
        <name>FMN</name>
        <dbReference type="ChEBI" id="CHEBI:58210"/>
    </cofactor>
</comment>
<dbReference type="GO" id="GO:0017150">
    <property type="term" value="F:tRNA dihydrouridine synthase activity"/>
    <property type="evidence" value="ECO:0007669"/>
    <property type="project" value="InterPro"/>
</dbReference>
<sequence length="319" mass="36630">MTWKDLPRPLVCLAPMDGITNTAYRRIVRSLSKRTLLFSEFTSVDGLLRSERLRERMDYHPCEHPFFMQLFGNDPRAFAEVSKMVEDRGILGVDINMGCPSKKIVNSQHGSALMKDVDGACRIIESIRSSCNLEVSVKTRLGWENADNLIPFAKSLESAGTSLVTIHGRTYRQAFKGNANWEPIYELKRNLSIPVVGNGDVQDHSDGINKAKNLDGFMIGRSAIGNPWVFCNPNERASPSFTERVETAIRHYELLREFQTEQRALREFRKYLREYIQGFQHAKEQRQKLMTCEREEDFLQQMREIANWKVSDAELAFAS</sequence>
<evidence type="ECO:0000256" key="12">
    <source>
        <dbReference type="PIRNR" id="PIRNR006621"/>
    </source>
</evidence>
<comment type="caution">
    <text evidence="16">The sequence shown here is derived from an EMBL/GenBank/DDBJ whole genome shotgun (WGS) entry which is preliminary data.</text>
</comment>
<feature type="binding site" evidence="14">
    <location>
        <position position="138"/>
    </location>
    <ligand>
        <name>FMN</name>
        <dbReference type="ChEBI" id="CHEBI:58210"/>
    </ligand>
</feature>
<keyword evidence="7" id="KW-0521">NADP</keyword>
<protein>
    <recommendedName>
        <fullName evidence="12">tRNA-dihydrouridine synthase</fullName>
        <ecNumber evidence="12">1.3.1.-</ecNumber>
    </recommendedName>
</protein>
<dbReference type="EC" id="1.3.1.-" evidence="12"/>
<feature type="binding site" evidence="14">
    <location>
        <position position="69"/>
    </location>
    <ligand>
        <name>FMN</name>
        <dbReference type="ChEBI" id="CHEBI:58210"/>
    </ligand>
</feature>
<dbReference type="PIRSF" id="PIRSF006621">
    <property type="entry name" value="Dus"/>
    <property type="match status" value="1"/>
</dbReference>
<reference evidence="17" key="1">
    <citation type="submission" date="2017-09" db="EMBL/GenBank/DDBJ databases">
        <title>The Reconstruction of 2,631 Draft Metagenome-Assembled Genomes from the Global Oceans.</title>
        <authorList>
            <person name="Tully B.J."/>
            <person name="Graham E.D."/>
            <person name="Heidelberg J.F."/>
        </authorList>
    </citation>
    <scope>NUCLEOTIDE SEQUENCE [LARGE SCALE GENOMIC DNA]</scope>
</reference>
<keyword evidence="3" id="KW-0820">tRNA-binding</keyword>
<evidence type="ECO:0000256" key="10">
    <source>
        <dbReference type="ARBA" id="ARBA00048205"/>
    </source>
</evidence>
<dbReference type="Gene3D" id="1.10.1200.80">
    <property type="entry name" value="Putative flavin oxidoreducatase, domain 2"/>
    <property type="match status" value="1"/>
</dbReference>
<name>A0A2D6YJ45_9DELT</name>
<evidence type="ECO:0000313" key="17">
    <source>
        <dbReference type="Proteomes" id="UP000226525"/>
    </source>
</evidence>
<evidence type="ECO:0000259" key="15">
    <source>
        <dbReference type="Pfam" id="PF01207"/>
    </source>
</evidence>
<gene>
    <name evidence="16" type="ORF">CMN54_07175</name>
</gene>
<comment type="catalytic activity">
    <reaction evidence="10">
        <text>a 5,6-dihydrouridine in tRNA + NADP(+) = a uridine in tRNA + NADPH + H(+)</text>
        <dbReference type="Rhea" id="RHEA:23624"/>
        <dbReference type="Rhea" id="RHEA-COMP:13339"/>
        <dbReference type="Rhea" id="RHEA-COMP:13887"/>
        <dbReference type="ChEBI" id="CHEBI:15378"/>
        <dbReference type="ChEBI" id="CHEBI:57783"/>
        <dbReference type="ChEBI" id="CHEBI:58349"/>
        <dbReference type="ChEBI" id="CHEBI:65315"/>
        <dbReference type="ChEBI" id="CHEBI:74443"/>
    </reaction>
</comment>
<evidence type="ECO:0000256" key="7">
    <source>
        <dbReference type="ARBA" id="ARBA00022857"/>
    </source>
</evidence>
<dbReference type="Pfam" id="PF01207">
    <property type="entry name" value="Dus"/>
    <property type="match status" value="1"/>
</dbReference>
<evidence type="ECO:0000256" key="11">
    <source>
        <dbReference type="ARBA" id="ARBA00048802"/>
    </source>
</evidence>
<evidence type="ECO:0000313" key="16">
    <source>
        <dbReference type="EMBL" id="MAH63211.1"/>
    </source>
</evidence>
<evidence type="ECO:0000256" key="1">
    <source>
        <dbReference type="ARBA" id="ARBA00001917"/>
    </source>
</evidence>
<feature type="active site" description="Proton donor" evidence="13">
    <location>
        <position position="99"/>
    </location>
</feature>
<feature type="domain" description="DUS-like FMN-binding" evidence="15">
    <location>
        <begin position="13"/>
        <end position="303"/>
    </location>
</feature>
<comment type="similarity">
    <text evidence="12">Belongs to the dus family.</text>
</comment>
<organism evidence="16 17">
    <name type="scientific">SAR324 cluster bacterium</name>
    <dbReference type="NCBI Taxonomy" id="2024889"/>
    <lineage>
        <taxon>Bacteria</taxon>
        <taxon>Deltaproteobacteria</taxon>
        <taxon>SAR324 cluster</taxon>
    </lineage>
</organism>
<keyword evidence="9 12" id="KW-0560">Oxidoreductase</keyword>
<dbReference type="PROSITE" id="PS01136">
    <property type="entry name" value="UPF0034"/>
    <property type="match status" value="1"/>
</dbReference>
<dbReference type="GO" id="GO:0050660">
    <property type="term" value="F:flavin adenine dinucleotide binding"/>
    <property type="evidence" value="ECO:0007669"/>
    <property type="project" value="InterPro"/>
</dbReference>
<comment type="function">
    <text evidence="2 12">Catalyzes the synthesis of 5,6-dihydrouridine (D), a modified base found in the D-loop of most tRNAs, via the reduction of the C5-C6 double bond in target uridines.</text>
</comment>
<dbReference type="PANTHER" id="PTHR45846">
    <property type="entry name" value="TRNA-DIHYDROURIDINE(47) SYNTHASE [NAD(P)(+)]-LIKE"/>
    <property type="match status" value="1"/>
</dbReference>
<dbReference type="Gene3D" id="3.20.20.70">
    <property type="entry name" value="Aldolase class I"/>
    <property type="match status" value="1"/>
</dbReference>
<feature type="binding site" evidence="14">
    <location>
        <position position="167"/>
    </location>
    <ligand>
        <name>FMN</name>
        <dbReference type="ChEBI" id="CHEBI:58210"/>
    </ligand>
</feature>
<dbReference type="Proteomes" id="UP000226525">
    <property type="component" value="Unassembled WGS sequence"/>
</dbReference>
<dbReference type="CDD" id="cd02801">
    <property type="entry name" value="DUS_like_FMN"/>
    <property type="match status" value="1"/>
</dbReference>
<keyword evidence="8" id="KW-0694">RNA-binding</keyword>
<keyword evidence="14" id="KW-0547">Nucleotide-binding</keyword>
<evidence type="ECO:0000256" key="14">
    <source>
        <dbReference type="PIRSR" id="PIRSR006621-2"/>
    </source>
</evidence>